<reference evidence="1" key="1">
    <citation type="submission" date="2022-04" db="EMBL/GenBank/DDBJ databases">
        <title>Genome of the entomopathogenic fungus Entomophthora muscae.</title>
        <authorList>
            <person name="Elya C."/>
            <person name="Lovett B.R."/>
            <person name="Lee E."/>
            <person name="Macias A.M."/>
            <person name="Hajek A.E."/>
            <person name="De Bivort B.L."/>
            <person name="Kasson M.T."/>
            <person name="De Fine Licht H.H."/>
            <person name="Stajich J.E."/>
        </authorList>
    </citation>
    <scope>NUCLEOTIDE SEQUENCE</scope>
    <source>
        <strain evidence="1">Berkeley</strain>
    </source>
</reference>
<proteinExistence type="predicted"/>
<dbReference type="Proteomes" id="UP001165960">
    <property type="component" value="Unassembled WGS sequence"/>
</dbReference>
<protein>
    <submittedName>
        <fullName evidence="1">Uncharacterized protein</fullName>
    </submittedName>
</protein>
<accession>A0ACC2TM35</accession>
<sequence>MDIIHAFHVHQYAKPNNSCMFITTDACTPCKIYRSSNPSPDQLLRIQDRDQIHLALSWRCNTFGFQFNCVCGEHFSCPHIRGCGLFEDYHVDLTQHWDALAQDITSIQRLLVLATPLWTLF</sequence>
<evidence type="ECO:0000313" key="1">
    <source>
        <dbReference type="EMBL" id="KAJ9075790.1"/>
    </source>
</evidence>
<organism evidence="1 2">
    <name type="scientific">Entomophthora muscae</name>
    <dbReference type="NCBI Taxonomy" id="34485"/>
    <lineage>
        <taxon>Eukaryota</taxon>
        <taxon>Fungi</taxon>
        <taxon>Fungi incertae sedis</taxon>
        <taxon>Zoopagomycota</taxon>
        <taxon>Entomophthoromycotina</taxon>
        <taxon>Entomophthoromycetes</taxon>
        <taxon>Entomophthorales</taxon>
        <taxon>Entomophthoraceae</taxon>
        <taxon>Entomophthora</taxon>
    </lineage>
</organism>
<comment type="caution">
    <text evidence="1">The sequence shown here is derived from an EMBL/GenBank/DDBJ whole genome shotgun (WGS) entry which is preliminary data.</text>
</comment>
<name>A0ACC2TM35_9FUNG</name>
<gene>
    <name evidence="1" type="ORF">DSO57_1032316</name>
</gene>
<keyword evidence="2" id="KW-1185">Reference proteome</keyword>
<evidence type="ECO:0000313" key="2">
    <source>
        <dbReference type="Proteomes" id="UP001165960"/>
    </source>
</evidence>
<dbReference type="EMBL" id="QTSX02002371">
    <property type="protein sequence ID" value="KAJ9075790.1"/>
    <property type="molecule type" value="Genomic_DNA"/>
</dbReference>